<feature type="signal peptide" evidence="4">
    <location>
        <begin position="1"/>
        <end position="21"/>
    </location>
</feature>
<dbReference type="Pfam" id="PF13144">
    <property type="entry name" value="ChapFlgA"/>
    <property type="match status" value="1"/>
</dbReference>
<organism evidence="6 7">
    <name type="scientific">Stappia indica</name>
    <dbReference type="NCBI Taxonomy" id="538381"/>
    <lineage>
        <taxon>Bacteria</taxon>
        <taxon>Pseudomonadati</taxon>
        <taxon>Pseudomonadota</taxon>
        <taxon>Alphaproteobacteria</taxon>
        <taxon>Hyphomicrobiales</taxon>
        <taxon>Stappiaceae</taxon>
        <taxon>Stappia</taxon>
    </lineage>
</organism>
<dbReference type="PANTHER" id="PTHR36307:SF1">
    <property type="entry name" value="FLAGELLA BASAL BODY P-RING FORMATION PROTEIN FLGA"/>
    <property type="match status" value="1"/>
</dbReference>
<evidence type="ECO:0000259" key="5">
    <source>
        <dbReference type="SMART" id="SM00858"/>
    </source>
</evidence>
<dbReference type="RefSeq" id="WP_158193078.1">
    <property type="nucleotide sequence ID" value="NZ_CP046908.1"/>
</dbReference>
<accession>A0A857C5A7</accession>
<comment type="subcellular location">
    <subcellularLocation>
        <location evidence="1">Periplasm</location>
    </subcellularLocation>
</comment>
<feature type="chain" id="PRO_5032450172" evidence="4">
    <location>
        <begin position="22"/>
        <end position="320"/>
    </location>
</feature>
<feature type="domain" description="SAF" evidence="5">
    <location>
        <begin position="183"/>
        <end position="245"/>
    </location>
</feature>
<keyword evidence="3" id="KW-0574">Periplasm</keyword>
<dbReference type="Gene3D" id="3.90.1210.10">
    <property type="entry name" value="Antifreeze-like/N-acetylneuraminic acid synthase C-terminal domain"/>
    <property type="match status" value="1"/>
</dbReference>
<dbReference type="Proteomes" id="UP000435648">
    <property type="component" value="Chromosome"/>
</dbReference>
<dbReference type="GO" id="GO:0044780">
    <property type="term" value="P:bacterial-type flagellum assembly"/>
    <property type="evidence" value="ECO:0007669"/>
    <property type="project" value="InterPro"/>
</dbReference>
<dbReference type="PANTHER" id="PTHR36307">
    <property type="entry name" value="FLAGELLA BASAL BODY P-RING FORMATION PROTEIN FLGA"/>
    <property type="match status" value="1"/>
</dbReference>
<evidence type="ECO:0000256" key="3">
    <source>
        <dbReference type="ARBA" id="ARBA00022764"/>
    </source>
</evidence>
<dbReference type="InterPro" id="IPR039246">
    <property type="entry name" value="Flagellar_FlgA"/>
</dbReference>
<evidence type="ECO:0000313" key="6">
    <source>
        <dbReference type="EMBL" id="QGZ34094.1"/>
    </source>
</evidence>
<keyword evidence="6" id="KW-0282">Flagellum</keyword>
<dbReference type="NCBIfam" id="TIGR03170">
    <property type="entry name" value="flgA_cterm"/>
    <property type="match status" value="1"/>
</dbReference>
<dbReference type="KEGG" id="siw:GH266_05955"/>
<keyword evidence="6" id="KW-0969">Cilium</keyword>
<gene>
    <name evidence="6" type="primary">flgA</name>
    <name evidence="6" type="ORF">GH266_05955</name>
</gene>
<dbReference type="SMART" id="SM00858">
    <property type="entry name" value="SAF"/>
    <property type="match status" value="1"/>
</dbReference>
<reference evidence="6 7" key="1">
    <citation type="submission" date="2019-12" db="EMBL/GenBank/DDBJ databases">
        <title>The genome of Stappia indica PHM037.</title>
        <authorList>
            <person name="Kacar D."/>
            <person name="Galan B."/>
            <person name="Canedo L."/>
            <person name="Rodriguez P."/>
            <person name="de la Calle F."/>
            <person name="Garcia J.L."/>
        </authorList>
    </citation>
    <scope>NUCLEOTIDE SEQUENCE [LARGE SCALE GENOMIC DNA]</scope>
    <source>
        <strain evidence="6 7">PHM037</strain>
    </source>
</reference>
<dbReference type="AlphaFoldDB" id="A0A857C5A7"/>
<dbReference type="GO" id="GO:0042597">
    <property type="term" value="C:periplasmic space"/>
    <property type="evidence" value="ECO:0007669"/>
    <property type="project" value="UniProtKB-SubCell"/>
</dbReference>
<name>A0A857C5A7_9HYPH</name>
<dbReference type="Gene3D" id="2.30.30.760">
    <property type="match status" value="1"/>
</dbReference>
<proteinExistence type="predicted"/>
<dbReference type="EMBL" id="CP046908">
    <property type="protein sequence ID" value="QGZ34094.1"/>
    <property type="molecule type" value="Genomic_DNA"/>
</dbReference>
<evidence type="ECO:0000256" key="4">
    <source>
        <dbReference type="SAM" id="SignalP"/>
    </source>
</evidence>
<evidence type="ECO:0000256" key="1">
    <source>
        <dbReference type="ARBA" id="ARBA00004418"/>
    </source>
</evidence>
<keyword evidence="6" id="KW-0966">Cell projection</keyword>
<dbReference type="OrthoDB" id="5323072at2"/>
<sequence>MFAKLLLAAALAAASAVPALAGTLRSEVAVTGPVVTIGDFYPDAGAHAATPLFRAPDAGTRGAVPAHMVAERARDAGYAAAGTDGLRQVVVERLAVTVGENEVTEAVRHALLARESDLDAEALDVTLTGFRGPLLADAGGTEPVSVSDLAWDRYSGRLSTTLRIRTVEGTTTVRLTGVAREMVNVYVAARPIERGTIIAASDLEPQRVPGNRLTARQITDPAQVVGQSARQALQVGRPLRAADFEPPVLVRRGAKVTLVYRTAGMTLTTVGQAMSNGAAGDMIDVLNLQSRRTVTGIVRGRDQIEVGFARQRLAQLQETN</sequence>
<evidence type="ECO:0000256" key="2">
    <source>
        <dbReference type="ARBA" id="ARBA00022729"/>
    </source>
</evidence>
<keyword evidence="2 4" id="KW-0732">Signal</keyword>
<evidence type="ECO:0000313" key="7">
    <source>
        <dbReference type="Proteomes" id="UP000435648"/>
    </source>
</evidence>
<dbReference type="InterPro" id="IPR013974">
    <property type="entry name" value="SAF"/>
</dbReference>
<dbReference type="InterPro" id="IPR017585">
    <property type="entry name" value="SAF_FlgA"/>
</dbReference>
<dbReference type="CDD" id="cd11614">
    <property type="entry name" value="SAF_CpaB_FlgA_like"/>
    <property type="match status" value="1"/>
</dbReference>
<protein>
    <submittedName>
        <fullName evidence="6">Flagellar basal body P-ring formation protein FlgA</fullName>
    </submittedName>
</protein>